<proteinExistence type="predicted"/>
<evidence type="ECO:0000313" key="2">
    <source>
        <dbReference type="EMBL" id="CAG6541951.1"/>
    </source>
</evidence>
<keyword evidence="1" id="KW-0812">Transmembrane</keyword>
<dbReference type="AlphaFoldDB" id="A0A8D8HXS4"/>
<accession>A0A8D8HXS4</accession>
<dbReference type="EMBL" id="HBUE01332380">
    <property type="protein sequence ID" value="CAG6594035.1"/>
    <property type="molecule type" value="Transcribed_RNA"/>
</dbReference>
<evidence type="ECO:0000256" key="1">
    <source>
        <dbReference type="SAM" id="Phobius"/>
    </source>
</evidence>
<keyword evidence="1" id="KW-1133">Transmembrane helix</keyword>
<sequence length="111" mass="13053">MQIFQMCTHLHFFSRCFVCIQLLLLYIVHALVRDCDWRMCSVRALESESDSDLKACALDVASGSGSPICRFDKEFLARSFYKRVTLFFFLLQIEVMNGFHVTFFRRRCESC</sequence>
<protein>
    <submittedName>
        <fullName evidence="2">(northern house mosquito) hypothetical protein</fullName>
    </submittedName>
</protein>
<dbReference type="EMBL" id="HBUE01225655">
    <property type="protein sequence ID" value="CAG6541951.1"/>
    <property type="molecule type" value="Transcribed_RNA"/>
</dbReference>
<keyword evidence="1" id="KW-0472">Membrane</keyword>
<name>A0A8D8HXS4_CULPI</name>
<organism evidence="2">
    <name type="scientific">Culex pipiens</name>
    <name type="common">House mosquito</name>
    <dbReference type="NCBI Taxonomy" id="7175"/>
    <lineage>
        <taxon>Eukaryota</taxon>
        <taxon>Metazoa</taxon>
        <taxon>Ecdysozoa</taxon>
        <taxon>Arthropoda</taxon>
        <taxon>Hexapoda</taxon>
        <taxon>Insecta</taxon>
        <taxon>Pterygota</taxon>
        <taxon>Neoptera</taxon>
        <taxon>Endopterygota</taxon>
        <taxon>Diptera</taxon>
        <taxon>Nematocera</taxon>
        <taxon>Culicoidea</taxon>
        <taxon>Culicidae</taxon>
        <taxon>Culicinae</taxon>
        <taxon>Culicini</taxon>
        <taxon>Culex</taxon>
        <taxon>Culex</taxon>
    </lineage>
</organism>
<feature type="transmembrane region" description="Helical" evidence="1">
    <location>
        <begin position="84"/>
        <end position="104"/>
    </location>
</feature>
<reference evidence="2" key="1">
    <citation type="submission" date="2021-05" db="EMBL/GenBank/DDBJ databases">
        <authorList>
            <person name="Alioto T."/>
            <person name="Alioto T."/>
            <person name="Gomez Garrido J."/>
        </authorList>
    </citation>
    <scope>NUCLEOTIDE SEQUENCE</scope>
</reference>
<feature type="transmembrane region" description="Helical" evidence="1">
    <location>
        <begin position="12"/>
        <end position="32"/>
    </location>
</feature>